<dbReference type="GO" id="GO:0008047">
    <property type="term" value="F:enzyme activator activity"/>
    <property type="evidence" value="ECO:0007669"/>
    <property type="project" value="InterPro"/>
</dbReference>
<dbReference type="GO" id="GO:0016485">
    <property type="term" value="P:protein processing"/>
    <property type="evidence" value="ECO:0007669"/>
    <property type="project" value="TreeGrafter"/>
</dbReference>
<evidence type="ECO:0000256" key="4">
    <source>
        <dbReference type="ARBA" id="ARBA00022801"/>
    </source>
</evidence>
<dbReference type="SUPFAM" id="SSF53163">
    <property type="entry name" value="HybD-like"/>
    <property type="match status" value="1"/>
</dbReference>
<reference evidence="5 6" key="1">
    <citation type="submission" date="2018-10" db="EMBL/GenBank/DDBJ databases">
        <title>Genomic Encyclopedia of Type Strains, Phase IV (KMG-IV): sequencing the most valuable type-strain genomes for metagenomic binning, comparative biology and taxonomic classification.</title>
        <authorList>
            <person name="Goeker M."/>
        </authorList>
    </citation>
    <scope>NUCLEOTIDE SEQUENCE [LARGE SCALE GENOMIC DNA]</scope>
    <source>
        <strain evidence="5 6">DSM 15521</strain>
    </source>
</reference>
<evidence type="ECO:0000256" key="2">
    <source>
        <dbReference type="ARBA" id="ARBA00022670"/>
    </source>
</evidence>
<keyword evidence="2 5" id="KW-0645">Protease</keyword>
<keyword evidence="4" id="KW-0378">Hydrolase</keyword>
<comment type="similarity">
    <text evidence="1">Belongs to the peptidase A31 family.</text>
</comment>
<dbReference type="InterPro" id="IPR023430">
    <property type="entry name" value="Pept_HybD-like_dom_sf"/>
</dbReference>
<evidence type="ECO:0000256" key="1">
    <source>
        <dbReference type="ARBA" id="ARBA00006814"/>
    </source>
</evidence>
<dbReference type="AlphaFoldDB" id="A0A420W6W7"/>
<sequence>MKAIVIGVGNPSFGDDGAGAEVVKELKGKVATCHLLSPSLEILERVKGYDLAVLVDAVDVGLKPGEIVEFSVEKGRNRERFGGLTHSLSMEEVITTGYELFPETMPKKVIFIGIQVKEMSPFKGKLSSEVKKAVKKVKERVEELLNL</sequence>
<name>A0A420W6W7_9BACT</name>
<dbReference type="Proteomes" id="UP000280881">
    <property type="component" value="Unassembled WGS sequence"/>
</dbReference>
<dbReference type="OrthoDB" id="9794619at2"/>
<keyword evidence="6" id="KW-1185">Reference proteome</keyword>
<accession>A0A420W6W7</accession>
<dbReference type="RefSeq" id="WP_121171094.1">
    <property type="nucleotide sequence ID" value="NZ_RBIE01000002.1"/>
</dbReference>
<dbReference type="PANTHER" id="PTHR30302:SF1">
    <property type="entry name" value="HYDROGENASE 2 MATURATION PROTEASE"/>
    <property type="match status" value="1"/>
</dbReference>
<gene>
    <name evidence="5" type="ORF">C7457_1214</name>
</gene>
<evidence type="ECO:0000256" key="3">
    <source>
        <dbReference type="ARBA" id="ARBA00022750"/>
    </source>
</evidence>
<dbReference type="PRINTS" id="PR00446">
    <property type="entry name" value="HYDRGNUPTAKE"/>
</dbReference>
<comment type="caution">
    <text evidence="5">The sequence shown here is derived from an EMBL/GenBank/DDBJ whole genome shotgun (WGS) entry which is preliminary data.</text>
</comment>
<dbReference type="PANTHER" id="PTHR30302">
    <property type="entry name" value="HYDROGENASE 1 MATURATION PROTEASE"/>
    <property type="match status" value="1"/>
</dbReference>
<protein>
    <submittedName>
        <fullName evidence="5">Hydrogenase maturation protease</fullName>
    </submittedName>
</protein>
<organism evidence="5 6">
    <name type="scientific">Thermovibrio guaymasensis</name>
    <dbReference type="NCBI Taxonomy" id="240167"/>
    <lineage>
        <taxon>Bacteria</taxon>
        <taxon>Pseudomonadati</taxon>
        <taxon>Aquificota</taxon>
        <taxon>Aquificia</taxon>
        <taxon>Desulfurobacteriales</taxon>
        <taxon>Desulfurobacteriaceae</taxon>
        <taxon>Thermovibrio</taxon>
    </lineage>
</organism>
<dbReference type="Gene3D" id="3.40.50.1450">
    <property type="entry name" value="HybD-like"/>
    <property type="match status" value="1"/>
</dbReference>
<dbReference type="CDD" id="cd00518">
    <property type="entry name" value="H2MP"/>
    <property type="match status" value="1"/>
</dbReference>
<evidence type="ECO:0000313" key="6">
    <source>
        <dbReference type="Proteomes" id="UP000280881"/>
    </source>
</evidence>
<dbReference type="NCBIfam" id="TIGR00072">
    <property type="entry name" value="hydrog_prot"/>
    <property type="match status" value="1"/>
</dbReference>
<dbReference type="GO" id="GO:0004190">
    <property type="term" value="F:aspartic-type endopeptidase activity"/>
    <property type="evidence" value="ECO:0007669"/>
    <property type="project" value="UniProtKB-KW"/>
</dbReference>
<proteinExistence type="inferred from homology"/>
<evidence type="ECO:0000313" key="5">
    <source>
        <dbReference type="EMBL" id="RKQ61767.1"/>
    </source>
</evidence>
<keyword evidence="3" id="KW-0064">Aspartyl protease</keyword>
<dbReference type="Pfam" id="PF01750">
    <property type="entry name" value="HycI"/>
    <property type="match status" value="1"/>
</dbReference>
<dbReference type="EMBL" id="RBIE01000002">
    <property type="protein sequence ID" value="RKQ61767.1"/>
    <property type="molecule type" value="Genomic_DNA"/>
</dbReference>
<dbReference type="InterPro" id="IPR000671">
    <property type="entry name" value="Peptidase_A31"/>
</dbReference>